<dbReference type="SUPFAM" id="SSF53850">
    <property type="entry name" value="Periplasmic binding protein-like II"/>
    <property type="match status" value="1"/>
</dbReference>
<organism evidence="6 7">
    <name type="scientific">Nocardioides albus</name>
    <dbReference type="NCBI Taxonomy" id="1841"/>
    <lineage>
        <taxon>Bacteria</taxon>
        <taxon>Bacillati</taxon>
        <taxon>Actinomycetota</taxon>
        <taxon>Actinomycetes</taxon>
        <taxon>Propionibacteriales</taxon>
        <taxon>Nocardioidaceae</taxon>
        <taxon>Nocardioides</taxon>
    </lineage>
</organism>
<dbReference type="Pfam" id="PF00126">
    <property type="entry name" value="HTH_1"/>
    <property type="match status" value="1"/>
</dbReference>
<dbReference type="InterPro" id="IPR005119">
    <property type="entry name" value="LysR_subst-bd"/>
</dbReference>
<evidence type="ECO:0000256" key="2">
    <source>
        <dbReference type="ARBA" id="ARBA00023015"/>
    </source>
</evidence>
<dbReference type="InterPro" id="IPR036390">
    <property type="entry name" value="WH_DNA-bd_sf"/>
</dbReference>
<evidence type="ECO:0000256" key="4">
    <source>
        <dbReference type="ARBA" id="ARBA00023163"/>
    </source>
</evidence>
<dbReference type="FunFam" id="1.10.10.10:FF:000001">
    <property type="entry name" value="LysR family transcriptional regulator"/>
    <property type="match status" value="1"/>
</dbReference>
<dbReference type="Gene3D" id="3.40.190.10">
    <property type="entry name" value="Periplasmic binding protein-like II"/>
    <property type="match status" value="2"/>
</dbReference>
<dbReference type="PROSITE" id="PS50931">
    <property type="entry name" value="HTH_LYSR"/>
    <property type="match status" value="1"/>
</dbReference>
<proteinExistence type="inferred from homology"/>
<reference evidence="6 7" key="1">
    <citation type="submission" date="2020-08" db="EMBL/GenBank/DDBJ databases">
        <title>Genomic Encyclopedia of Type Strains, Phase III (KMG-III): the genomes of soil and plant-associated and newly described type strains.</title>
        <authorList>
            <person name="Whitman W."/>
        </authorList>
    </citation>
    <scope>NUCLEOTIDE SEQUENCE [LARGE SCALE GENOMIC DNA]</scope>
    <source>
        <strain evidence="6 7">CECT 3302</strain>
    </source>
</reference>
<gene>
    <name evidence="6" type="ORF">FHS12_003810</name>
</gene>
<dbReference type="SUPFAM" id="SSF46785">
    <property type="entry name" value="Winged helix' DNA-binding domain"/>
    <property type="match status" value="1"/>
</dbReference>
<dbReference type="Proteomes" id="UP000577707">
    <property type="component" value="Unassembled WGS sequence"/>
</dbReference>
<comment type="caution">
    <text evidence="6">The sequence shown here is derived from an EMBL/GenBank/DDBJ whole genome shotgun (WGS) entry which is preliminary data.</text>
</comment>
<dbReference type="CDD" id="cd05466">
    <property type="entry name" value="PBP2_LTTR_substrate"/>
    <property type="match status" value="1"/>
</dbReference>
<accession>A0A7W5FA28</accession>
<keyword evidence="3 6" id="KW-0238">DNA-binding</keyword>
<evidence type="ECO:0000256" key="1">
    <source>
        <dbReference type="ARBA" id="ARBA00009437"/>
    </source>
</evidence>
<keyword evidence="7" id="KW-1185">Reference proteome</keyword>
<dbReference type="Gene3D" id="1.10.10.10">
    <property type="entry name" value="Winged helix-like DNA-binding domain superfamily/Winged helix DNA-binding domain"/>
    <property type="match status" value="1"/>
</dbReference>
<evidence type="ECO:0000313" key="7">
    <source>
        <dbReference type="Proteomes" id="UP000577707"/>
    </source>
</evidence>
<evidence type="ECO:0000256" key="3">
    <source>
        <dbReference type="ARBA" id="ARBA00023125"/>
    </source>
</evidence>
<dbReference type="PANTHER" id="PTHR30126">
    <property type="entry name" value="HTH-TYPE TRANSCRIPTIONAL REGULATOR"/>
    <property type="match status" value="1"/>
</dbReference>
<dbReference type="RefSeq" id="WP_183548275.1">
    <property type="nucleotide sequence ID" value="NZ_BMQT01000010.1"/>
</dbReference>
<keyword evidence="2" id="KW-0805">Transcription regulation</keyword>
<feature type="domain" description="HTH lysR-type" evidence="5">
    <location>
        <begin position="1"/>
        <end position="58"/>
    </location>
</feature>
<comment type="similarity">
    <text evidence="1">Belongs to the LysR transcriptional regulatory family.</text>
</comment>
<sequence length="295" mass="31741">MELRALKSFVTIADCGSVSRAAELLHTTQPALSRQLQRFEAEVGSSLFDRMGRGLALTAAGRRLLPVARDLATRADLAQETVVALRAGAPGAVMVSAPHTTATDIVAPFLASWGPEDPLPMVWETPSLDTYEALDRGADLAIGAGVPPRRLRRLVLADLPVWAYVRPDHRWASRGSVDLGELEDEQLLVLESGQHSRTALERALAGQELPLGKIVEFENAEVAQAVASAGRGVAVVSDDPRYGLVPLRIIAAAGPLCIRLYAAWSDQHYASEVLAGLALRLRAFSRERYGIAEPT</sequence>
<dbReference type="InterPro" id="IPR000847">
    <property type="entry name" value="LysR_HTH_N"/>
</dbReference>
<name>A0A7W5FA28_9ACTN</name>
<dbReference type="InterPro" id="IPR036388">
    <property type="entry name" value="WH-like_DNA-bd_sf"/>
</dbReference>
<dbReference type="PRINTS" id="PR00039">
    <property type="entry name" value="HTHLYSR"/>
</dbReference>
<dbReference type="EMBL" id="JACHXG010000008">
    <property type="protein sequence ID" value="MBB3090848.1"/>
    <property type="molecule type" value="Genomic_DNA"/>
</dbReference>
<keyword evidence="4" id="KW-0804">Transcription</keyword>
<dbReference type="GO" id="GO:0003700">
    <property type="term" value="F:DNA-binding transcription factor activity"/>
    <property type="evidence" value="ECO:0007669"/>
    <property type="project" value="InterPro"/>
</dbReference>
<protein>
    <submittedName>
        <fullName evidence="6">DNA-binding transcriptional LysR family regulator</fullName>
    </submittedName>
</protein>
<dbReference type="AlphaFoldDB" id="A0A7W5FA28"/>
<dbReference type="Pfam" id="PF03466">
    <property type="entry name" value="LysR_substrate"/>
    <property type="match status" value="1"/>
</dbReference>
<evidence type="ECO:0000313" key="6">
    <source>
        <dbReference type="EMBL" id="MBB3090848.1"/>
    </source>
</evidence>
<evidence type="ECO:0000259" key="5">
    <source>
        <dbReference type="PROSITE" id="PS50931"/>
    </source>
</evidence>
<dbReference type="PANTHER" id="PTHR30126:SF91">
    <property type="entry name" value="LYSR FAMILY TRANSCRIPTIONAL REGULATOR"/>
    <property type="match status" value="1"/>
</dbReference>
<dbReference type="GO" id="GO:0000976">
    <property type="term" value="F:transcription cis-regulatory region binding"/>
    <property type="evidence" value="ECO:0007669"/>
    <property type="project" value="TreeGrafter"/>
</dbReference>